<protein>
    <submittedName>
        <fullName evidence="1">Uncharacterized protein</fullName>
    </submittedName>
</protein>
<evidence type="ECO:0000313" key="1">
    <source>
        <dbReference type="EMBL" id="OTF93071.1"/>
    </source>
</evidence>
<name>A0A251S793_HELAN</name>
<proteinExistence type="predicted"/>
<keyword evidence="2" id="KW-1185">Reference proteome</keyword>
<organism evidence="1 2">
    <name type="scientific">Helianthus annuus</name>
    <name type="common">Common sunflower</name>
    <dbReference type="NCBI Taxonomy" id="4232"/>
    <lineage>
        <taxon>Eukaryota</taxon>
        <taxon>Viridiplantae</taxon>
        <taxon>Streptophyta</taxon>
        <taxon>Embryophyta</taxon>
        <taxon>Tracheophyta</taxon>
        <taxon>Spermatophyta</taxon>
        <taxon>Magnoliopsida</taxon>
        <taxon>eudicotyledons</taxon>
        <taxon>Gunneridae</taxon>
        <taxon>Pentapetalae</taxon>
        <taxon>asterids</taxon>
        <taxon>campanulids</taxon>
        <taxon>Asterales</taxon>
        <taxon>Asteraceae</taxon>
        <taxon>Asteroideae</taxon>
        <taxon>Heliantheae alliance</taxon>
        <taxon>Heliantheae</taxon>
        <taxon>Helianthus</taxon>
    </lineage>
</organism>
<gene>
    <name evidence="1" type="ORF">HannXRQ_Chr16g0528891</name>
</gene>
<sequence length="78" mass="9333">MCIWYEREGEKEKNLLLQQQQEIQQIKEVLGLKLNACIEILDHLSVSNIRKRAIPGHKQGNVKERLLDRWHYLDRTHS</sequence>
<evidence type="ECO:0000313" key="2">
    <source>
        <dbReference type="Proteomes" id="UP000215914"/>
    </source>
</evidence>
<dbReference type="InParanoid" id="A0A251S793"/>
<dbReference type="Proteomes" id="UP000215914">
    <property type="component" value="Chromosome 16"/>
</dbReference>
<dbReference type="AlphaFoldDB" id="A0A251S793"/>
<reference evidence="2" key="1">
    <citation type="journal article" date="2017" name="Nature">
        <title>The sunflower genome provides insights into oil metabolism, flowering and Asterid evolution.</title>
        <authorList>
            <person name="Badouin H."/>
            <person name="Gouzy J."/>
            <person name="Grassa C.J."/>
            <person name="Murat F."/>
            <person name="Staton S.E."/>
            <person name="Cottret L."/>
            <person name="Lelandais-Briere C."/>
            <person name="Owens G.L."/>
            <person name="Carrere S."/>
            <person name="Mayjonade B."/>
            <person name="Legrand L."/>
            <person name="Gill N."/>
            <person name="Kane N.C."/>
            <person name="Bowers J.E."/>
            <person name="Hubner S."/>
            <person name="Bellec A."/>
            <person name="Berard A."/>
            <person name="Berges H."/>
            <person name="Blanchet N."/>
            <person name="Boniface M.C."/>
            <person name="Brunel D."/>
            <person name="Catrice O."/>
            <person name="Chaidir N."/>
            <person name="Claudel C."/>
            <person name="Donnadieu C."/>
            <person name="Faraut T."/>
            <person name="Fievet G."/>
            <person name="Helmstetter N."/>
            <person name="King M."/>
            <person name="Knapp S.J."/>
            <person name="Lai Z."/>
            <person name="Le Paslier M.C."/>
            <person name="Lippi Y."/>
            <person name="Lorenzon L."/>
            <person name="Mandel J.R."/>
            <person name="Marage G."/>
            <person name="Marchand G."/>
            <person name="Marquand E."/>
            <person name="Bret-Mestries E."/>
            <person name="Morien E."/>
            <person name="Nambeesan S."/>
            <person name="Nguyen T."/>
            <person name="Pegot-Espagnet P."/>
            <person name="Pouilly N."/>
            <person name="Raftis F."/>
            <person name="Sallet E."/>
            <person name="Schiex T."/>
            <person name="Thomas J."/>
            <person name="Vandecasteele C."/>
            <person name="Vares D."/>
            <person name="Vear F."/>
            <person name="Vautrin S."/>
            <person name="Crespi M."/>
            <person name="Mangin B."/>
            <person name="Burke J.M."/>
            <person name="Salse J."/>
            <person name="Munos S."/>
            <person name="Vincourt P."/>
            <person name="Rieseberg L.H."/>
            <person name="Langlade N.B."/>
        </authorList>
    </citation>
    <scope>NUCLEOTIDE SEQUENCE [LARGE SCALE GENOMIC DNA]</scope>
    <source>
        <strain evidence="2">cv. SF193</strain>
    </source>
</reference>
<dbReference type="EMBL" id="CM007905">
    <property type="protein sequence ID" value="OTF93071.1"/>
    <property type="molecule type" value="Genomic_DNA"/>
</dbReference>
<accession>A0A251S793</accession>